<comment type="caution">
    <text evidence="2">The sequence shown here is derived from an EMBL/GenBank/DDBJ whole genome shotgun (WGS) entry which is preliminary data.</text>
</comment>
<evidence type="ECO:0000313" key="2">
    <source>
        <dbReference type="EMBL" id="PWW30443.1"/>
    </source>
</evidence>
<dbReference type="InterPro" id="IPR024980">
    <property type="entry name" value="DUF3886"/>
</dbReference>
<gene>
    <name evidence="2" type="ORF">DFO73_103329</name>
</gene>
<protein>
    <submittedName>
        <fullName evidence="2">Uncharacterized protein DUF3886</fullName>
    </submittedName>
</protein>
<proteinExistence type="predicted"/>
<feature type="compositionally biased region" description="Basic and acidic residues" evidence="1">
    <location>
        <begin position="34"/>
        <end position="67"/>
    </location>
</feature>
<dbReference type="EMBL" id="QGTW01000003">
    <property type="protein sequence ID" value="PWW30443.1"/>
    <property type="molecule type" value="Genomic_DNA"/>
</dbReference>
<evidence type="ECO:0000313" key="3">
    <source>
        <dbReference type="Proteomes" id="UP000247150"/>
    </source>
</evidence>
<dbReference type="AlphaFoldDB" id="A0A2V3A6E4"/>
<reference evidence="2 3" key="1">
    <citation type="submission" date="2018-05" db="EMBL/GenBank/DDBJ databases">
        <title>Freshwater and sediment microbial communities from various areas in North America, analyzing microbe dynamics in response to fracking.</title>
        <authorList>
            <person name="Lamendella R."/>
        </authorList>
    </citation>
    <scope>NUCLEOTIDE SEQUENCE [LARGE SCALE GENOMIC DNA]</scope>
    <source>
        <strain evidence="2 3">15_TX</strain>
    </source>
</reference>
<dbReference type="RefSeq" id="WP_110064312.1">
    <property type="nucleotide sequence ID" value="NZ_QGTW01000003.1"/>
</dbReference>
<organism evidence="2 3">
    <name type="scientific">Cytobacillus oceanisediminis</name>
    <dbReference type="NCBI Taxonomy" id="665099"/>
    <lineage>
        <taxon>Bacteria</taxon>
        <taxon>Bacillati</taxon>
        <taxon>Bacillota</taxon>
        <taxon>Bacilli</taxon>
        <taxon>Bacillales</taxon>
        <taxon>Bacillaceae</taxon>
        <taxon>Cytobacillus</taxon>
    </lineage>
</organism>
<sequence length="81" mass="9918">MKKKKQHSQPKMDDKPITLGDMLNQDLMKQLKGKKQELKEAEDRQKEEEERKKIEERRLREKNKSFEEMLGESNLNWKEFK</sequence>
<feature type="region of interest" description="Disordered" evidence="1">
    <location>
        <begin position="1"/>
        <end position="81"/>
    </location>
</feature>
<dbReference type="Pfam" id="PF13025">
    <property type="entry name" value="DUF3886"/>
    <property type="match status" value="1"/>
</dbReference>
<accession>A0A2V3A6E4</accession>
<name>A0A2V3A6E4_9BACI</name>
<dbReference type="Proteomes" id="UP000247150">
    <property type="component" value="Unassembled WGS sequence"/>
</dbReference>
<evidence type="ECO:0000256" key="1">
    <source>
        <dbReference type="SAM" id="MobiDB-lite"/>
    </source>
</evidence>